<accession>A0A0E0PKZ4</accession>
<proteinExistence type="predicted"/>
<name>A0A0E0PKZ4_ORYRU</name>
<dbReference type="HOGENOM" id="CLU_1663537_0_0_1"/>
<organism evidence="2 3">
    <name type="scientific">Oryza rufipogon</name>
    <name type="common">Brownbeard rice</name>
    <name type="synonym">Asian wild rice</name>
    <dbReference type="NCBI Taxonomy" id="4529"/>
    <lineage>
        <taxon>Eukaryota</taxon>
        <taxon>Viridiplantae</taxon>
        <taxon>Streptophyta</taxon>
        <taxon>Embryophyta</taxon>
        <taxon>Tracheophyta</taxon>
        <taxon>Spermatophyta</taxon>
        <taxon>Magnoliopsida</taxon>
        <taxon>Liliopsida</taxon>
        <taxon>Poales</taxon>
        <taxon>Poaceae</taxon>
        <taxon>BOP clade</taxon>
        <taxon>Oryzoideae</taxon>
        <taxon>Oryzeae</taxon>
        <taxon>Oryzinae</taxon>
        <taxon>Oryza</taxon>
    </lineage>
</organism>
<feature type="region of interest" description="Disordered" evidence="1">
    <location>
        <begin position="58"/>
        <end position="77"/>
    </location>
</feature>
<evidence type="ECO:0000313" key="2">
    <source>
        <dbReference type="EnsemblPlants" id="ORUFI05G13320.1"/>
    </source>
</evidence>
<reference evidence="2" key="2">
    <citation type="submission" date="2015-06" db="UniProtKB">
        <authorList>
            <consortium name="EnsemblPlants"/>
        </authorList>
    </citation>
    <scope>IDENTIFICATION</scope>
</reference>
<evidence type="ECO:0000256" key="1">
    <source>
        <dbReference type="SAM" id="MobiDB-lite"/>
    </source>
</evidence>
<evidence type="ECO:0000313" key="3">
    <source>
        <dbReference type="Proteomes" id="UP000008022"/>
    </source>
</evidence>
<sequence length="189" mass="21369">MLAGRAFGQPKAQLPPPHPQNPRRSPPHLPLAIIWYPGGAHLPLWSTFPMPSLLQTLEEEEGKENKGKEGSGGNQCEDGNEGFDYRCPWRPRYQYMIFFPCFGFLLGFRSSVGSEIGGIELLIYVAFIGRLSFEAESVFIQVMPLWNATRVHLAIGEGKERQNAGLCLFVQPPVTFWSRARHTPEEWKI</sequence>
<dbReference type="Proteomes" id="UP000008022">
    <property type="component" value="Unassembled WGS sequence"/>
</dbReference>
<protein>
    <submittedName>
        <fullName evidence="2">Uncharacterized protein</fullName>
    </submittedName>
</protein>
<reference evidence="3" key="1">
    <citation type="submission" date="2013-06" db="EMBL/GenBank/DDBJ databases">
        <authorList>
            <person name="Zhao Q."/>
        </authorList>
    </citation>
    <scope>NUCLEOTIDE SEQUENCE</scope>
    <source>
        <strain evidence="3">cv. W1943</strain>
    </source>
</reference>
<feature type="region of interest" description="Disordered" evidence="1">
    <location>
        <begin position="1"/>
        <end position="24"/>
    </location>
</feature>
<dbReference type="AlphaFoldDB" id="A0A0E0PKZ4"/>
<dbReference type="EnsemblPlants" id="ORUFI05G13320.1">
    <property type="protein sequence ID" value="ORUFI05G13320.1"/>
    <property type="gene ID" value="ORUFI05G13320"/>
</dbReference>
<keyword evidence="3" id="KW-1185">Reference proteome</keyword>
<dbReference type="Gramene" id="ORUFI05G13320.1">
    <property type="protein sequence ID" value="ORUFI05G13320.1"/>
    <property type="gene ID" value="ORUFI05G13320"/>
</dbReference>